<dbReference type="AlphaFoldDB" id="A0A4C1WEJ6"/>
<evidence type="ECO:0000313" key="1">
    <source>
        <dbReference type="EMBL" id="GBP49493.1"/>
    </source>
</evidence>
<organism evidence="1 2">
    <name type="scientific">Eumeta variegata</name>
    <name type="common">Bagworm moth</name>
    <name type="synonym">Eumeta japonica</name>
    <dbReference type="NCBI Taxonomy" id="151549"/>
    <lineage>
        <taxon>Eukaryota</taxon>
        <taxon>Metazoa</taxon>
        <taxon>Ecdysozoa</taxon>
        <taxon>Arthropoda</taxon>
        <taxon>Hexapoda</taxon>
        <taxon>Insecta</taxon>
        <taxon>Pterygota</taxon>
        <taxon>Neoptera</taxon>
        <taxon>Endopterygota</taxon>
        <taxon>Lepidoptera</taxon>
        <taxon>Glossata</taxon>
        <taxon>Ditrysia</taxon>
        <taxon>Tineoidea</taxon>
        <taxon>Psychidae</taxon>
        <taxon>Oiketicinae</taxon>
        <taxon>Eumeta</taxon>
    </lineage>
</organism>
<dbReference type="EMBL" id="BGZK01000546">
    <property type="protein sequence ID" value="GBP49493.1"/>
    <property type="molecule type" value="Genomic_DNA"/>
</dbReference>
<dbReference type="Proteomes" id="UP000299102">
    <property type="component" value="Unassembled WGS sequence"/>
</dbReference>
<reference evidence="1 2" key="1">
    <citation type="journal article" date="2019" name="Commun. Biol.">
        <title>The bagworm genome reveals a unique fibroin gene that provides high tensile strength.</title>
        <authorList>
            <person name="Kono N."/>
            <person name="Nakamura H."/>
            <person name="Ohtoshi R."/>
            <person name="Tomita M."/>
            <person name="Numata K."/>
            <person name="Arakawa K."/>
        </authorList>
    </citation>
    <scope>NUCLEOTIDE SEQUENCE [LARGE SCALE GENOMIC DNA]</scope>
</reference>
<sequence length="122" mass="13993">MVHQTGRVTCLAVSSVFSIIELHMERRDGRTLAHIMYTVKSKVIHYYYFGCQINAPAQPRYYYFMAGTVELKEGLLEDIYPGIGYIQRPKRKRSEGKRGSQSSREVPVPAQMPVNVIYGNFT</sequence>
<evidence type="ECO:0000313" key="2">
    <source>
        <dbReference type="Proteomes" id="UP000299102"/>
    </source>
</evidence>
<name>A0A4C1WEJ6_EUMVA</name>
<proteinExistence type="predicted"/>
<protein>
    <submittedName>
        <fullName evidence="1">Uncharacterized protein</fullName>
    </submittedName>
</protein>
<comment type="caution">
    <text evidence="1">The sequence shown here is derived from an EMBL/GenBank/DDBJ whole genome shotgun (WGS) entry which is preliminary data.</text>
</comment>
<gene>
    <name evidence="1" type="ORF">EVAR_45468_1</name>
</gene>
<keyword evidence="2" id="KW-1185">Reference proteome</keyword>
<accession>A0A4C1WEJ6</accession>